<evidence type="ECO:0000256" key="1">
    <source>
        <dbReference type="SAM" id="MobiDB-lite"/>
    </source>
</evidence>
<sequence>DQYRDRQQQQYRTQQQPQPGPSGDSGSREEQFPTLGAGHKGWKDRQHPVSNLGPGSSDQYRDRQQQQYRTQQQPQPGPSGDSGSREEQFPTLGAGHKGWKDRQHPVS</sequence>
<feature type="region of interest" description="Disordered" evidence="1">
    <location>
        <begin position="1"/>
        <end position="107"/>
    </location>
</feature>
<feature type="non-terminal residue" evidence="2">
    <location>
        <position position="107"/>
    </location>
</feature>
<protein>
    <submittedName>
        <fullName evidence="2">Uncharacterized protein</fullName>
    </submittedName>
</protein>
<reference evidence="2" key="1">
    <citation type="submission" date="2015-11" db="EMBL/GenBank/DDBJ databases">
        <title>De novo transcriptome assembly of four potential Pierce s Disease insect vectors from Arizona vineyards.</title>
        <authorList>
            <person name="Tassone E.E."/>
        </authorList>
    </citation>
    <scope>NUCLEOTIDE SEQUENCE</scope>
</reference>
<organism evidence="2">
    <name type="scientific">Cuerna arida</name>
    <dbReference type="NCBI Taxonomy" id="1464854"/>
    <lineage>
        <taxon>Eukaryota</taxon>
        <taxon>Metazoa</taxon>
        <taxon>Ecdysozoa</taxon>
        <taxon>Arthropoda</taxon>
        <taxon>Hexapoda</taxon>
        <taxon>Insecta</taxon>
        <taxon>Pterygota</taxon>
        <taxon>Neoptera</taxon>
        <taxon>Paraneoptera</taxon>
        <taxon>Hemiptera</taxon>
        <taxon>Auchenorrhyncha</taxon>
        <taxon>Membracoidea</taxon>
        <taxon>Cicadellidae</taxon>
        <taxon>Cicadellinae</taxon>
        <taxon>Proconiini</taxon>
        <taxon>Cuerna</taxon>
    </lineage>
</organism>
<gene>
    <name evidence="2" type="ORF">g.21302</name>
</gene>
<dbReference type="EMBL" id="GECZ01018217">
    <property type="protein sequence ID" value="JAS51552.1"/>
    <property type="molecule type" value="Transcribed_RNA"/>
</dbReference>
<feature type="compositionally biased region" description="Low complexity" evidence="1">
    <location>
        <begin position="8"/>
        <end position="25"/>
    </location>
</feature>
<evidence type="ECO:0000313" key="2">
    <source>
        <dbReference type="EMBL" id="JAS51552.1"/>
    </source>
</evidence>
<feature type="compositionally biased region" description="Low complexity" evidence="1">
    <location>
        <begin position="65"/>
        <end position="82"/>
    </location>
</feature>
<accession>A0A1B6FMY2</accession>
<feature type="non-terminal residue" evidence="2">
    <location>
        <position position="1"/>
    </location>
</feature>
<name>A0A1B6FMY2_9HEMI</name>
<dbReference type="AlphaFoldDB" id="A0A1B6FMY2"/>
<proteinExistence type="predicted"/>
<feature type="compositionally biased region" description="Basic and acidic residues" evidence="1">
    <location>
        <begin position="98"/>
        <end position="107"/>
    </location>
</feature>